<evidence type="ECO:0000259" key="2">
    <source>
        <dbReference type="Pfam" id="PF04909"/>
    </source>
</evidence>
<proteinExistence type="predicted"/>
<evidence type="ECO:0000313" key="3">
    <source>
        <dbReference type="EMBL" id="CAB4708866.1"/>
    </source>
</evidence>
<sequence length="281" mass="30934">MIVDVHTHVGEYPAHINETFASQAREAWPDAVLGGSLDEHYRDALDGVDKAVVLAFNAPAAGFVVPNEYVADYVARDPARLVGFGSVDPHNPTVAIEELERMRQDLGLVGCKLMPIYQNIDPLSPAFLAVCAALERLEMPMLIHQGTTFSRASSLMYARPVLIDEIAIRFPRLPIVIAHIGHPWTSEAIAVIRRHPHVYADVSALVSRPYLLYQALVEASEYRVTHKLIFGTDFPFFTAHQTIEGLRSVTGAAFGTGMPIVDPDVVEGIIYRPSLELLGIE</sequence>
<dbReference type="Pfam" id="PF04909">
    <property type="entry name" value="Amidohydro_2"/>
    <property type="match status" value="1"/>
</dbReference>
<dbReference type="Gene3D" id="3.20.20.140">
    <property type="entry name" value="Metal-dependent hydrolases"/>
    <property type="match status" value="1"/>
</dbReference>
<keyword evidence="1" id="KW-0456">Lyase</keyword>
<dbReference type="SUPFAM" id="SSF51556">
    <property type="entry name" value="Metallo-dependent hydrolases"/>
    <property type="match status" value="1"/>
</dbReference>
<dbReference type="AlphaFoldDB" id="A0A6J6QDP0"/>
<protein>
    <submittedName>
        <fullName evidence="3">Unannotated protein</fullName>
    </submittedName>
</protein>
<dbReference type="InterPro" id="IPR006680">
    <property type="entry name" value="Amidohydro-rel"/>
</dbReference>
<evidence type="ECO:0000256" key="1">
    <source>
        <dbReference type="ARBA" id="ARBA00023239"/>
    </source>
</evidence>
<dbReference type="GO" id="GO:0016831">
    <property type="term" value="F:carboxy-lyase activity"/>
    <property type="evidence" value="ECO:0007669"/>
    <property type="project" value="InterPro"/>
</dbReference>
<accession>A0A6J6QDP0</accession>
<dbReference type="GO" id="GO:0016787">
    <property type="term" value="F:hydrolase activity"/>
    <property type="evidence" value="ECO:0007669"/>
    <property type="project" value="InterPro"/>
</dbReference>
<dbReference type="EMBL" id="CAEZXP010000008">
    <property type="protein sequence ID" value="CAB4708866.1"/>
    <property type="molecule type" value="Genomic_DNA"/>
</dbReference>
<name>A0A6J6QDP0_9ZZZZ</name>
<gene>
    <name evidence="3" type="ORF">UFOPK2399_01864</name>
</gene>
<organism evidence="3">
    <name type="scientific">freshwater metagenome</name>
    <dbReference type="NCBI Taxonomy" id="449393"/>
    <lineage>
        <taxon>unclassified sequences</taxon>
        <taxon>metagenomes</taxon>
        <taxon>ecological metagenomes</taxon>
    </lineage>
</organism>
<dbReference type="InterPro" id="IPR032465">
    <property type="entry name" value="ACMSD"/>
</dbReference>
<reference evidence="3" key="1">
    <citation type="submission" date="2020-05" db="EMBL/GenBank/DDBJ databases">
        <authorList>
            <person name="Chiriac C."/>
            <person name="Salcher M."/>
            <person name="Ghai R."/>
            <person name="Kavagutti S V."/>
        </authorList>
    </citation>
    <scope>NUCLEOTIDE SEQUENCE</scope>
</reference>
<dbReference type="InterPro" id="IPR032466">
    <property type="entry name" value="Metal_Hydrolase"/>
</dbReference>
<feature type="domain" description="Amidohydrolase-related" evidence="2">
    <location>
        <begin position="3"/>
        <end position="242"/>
    </location>
</feature>
<dbReference type="PANTHER" id="PTHR21240:SF19">
    <property type="entry name" value="CATALYTIC_ HYDROLASE"/>
    <property type="match status" value="1"/>
</dbReference>
<dbReference type="PANTHER" id="PTHR21240">
    <property type="entry name" value="2-AMINO-3-CARBOXYLMUCONATE-6-SEMIALDEHYDE DECARBOXYLASE"/>
    <property type="match status" value="1"/>
</dbReference>